<comment type="caution">
    <text evidence="2">The sequence shown here is derived from an EMBL/GenBank/DDBJ whole genome shotgun (WGS) entry which is preliminary data.</text>
</comment>
<reference evidence="3" key="1">
    <citation type="journal article" date="2019" name="Int. J. Syst. Evol. Microbiol.">
        <title>The Global Catalogue of Microorganisms (GCM) 10K type strain sequencing project: providing services to taxonomists for standard genome sequencing and annotation.</title>
        <authorList>
            <consortium name="The Broad Institute Genomics Platform"/>
            <consortium name="The Broad Institute Genome Sequencing Center for Infectious Disease"/>
            <person name="Wu L."/>
            <person name="Ma J."/>
        </authorList>
    </citation>
    <scope>NUCLEOTIDE SEQUENCE [LARGE SCALE GENOMIC DNA]</scope>
    <source>
        <strain evidence="3">JCM 3272</strain>
    </source>
</reference>
<keyword evidence="3" id="KW-1185">Reference proteome</keyword>
<evidence type="ECO:0000313" key="2">
    <source>
        <dbReference type="EMBL" id="GAA2382637.1"/>
    </source>
</evidence>
<name>A0ABP5UK61_9ACTN</name>
<evidence type="ECO:0000256" key="1">
    <source>
        <dbReference type="SAM" id="Phobius"/>
    </source>
</evidence>
<keyword evidence="1" id="KW-1133">Transmembrane helix</keyword>
<keyword evidence="1" id="KW-0472">Membrane</keyword>
<feature type="transmembrane region" description="Helical" evidence="1">
    <location>
        <begin position="25"/>
        <end position="46"/>
    </location>
</feature>
<gene>
    <name evidence="2" type="ORF">GCM10010170_090970</name>
</gene>
<organism evidence="2 3">
    <name type="scientific">Dactylosporangium salmoneum</name>
    <dbReference type="NCBI Taxonomy" id="53361"/>
    <lineage>
        <taxon>Bacteria</taxon>
        <taxon>Bacillati</taxon>
        <taxon>Actinomycetota</taxon>
        <taxon>Actinomycetes</taxon>
        <taxon>Micromonosporales</taxon>
        <taxon>Micromonosporaceae</taxon>
        <taxon>Dactylosporangium</taxon>
    </lineage>
</organism>
<accession>A0ABP5UK61</accession>
<evidence type="ECO:0000313" key="3">
    <source>
        <dbReference type="Proteomes" id="UP001501444"/>
    </source>
</evidence>
<proteinExistence type="predicted"/>
<dbReference type="EMBL" id="BAAARV010000093">
    <property type="protein sequence ID" value="GAA2382637.1"/>
    <property type="molecule type" value="Genomic_DNA"/>
</dbReference>
<keyword evidence="1" id="KW-0812">Transmembrane</keyword>
<sequence length="59" mass="6033">MLVSFITYTESTTRSNGVTEAHTPVFIAAVTGGAGILAAGLAAVIVRRVSAWQDAKPSA</sequence>
<protein>
    <submittedName>
        <fullName evidence="2">Uncharacterized protein</fullName>
    </submittedName>
</protein>
<dbReference type="Proteomes" id="UP001501444">
    <property type="component" value="Unassembled WGS sequence"/>
</dbReference>